<organism evidence="21 22">
    <name type="scientific">Longispora fulva</name>
    <dbReference type="NCBI Taxonomy" id="619741"/>
    <lineage>
        <taxon>Bacteria</taxon>
        <taxon>Bacillati</taxon>
        <taxon>Actinomycetota</taxon>
        <taxon>Actinomycetes</taxon>
        <taxon>Micromonosporales</taxon>
        <taxon>Micromonosporaceae</taxon>
        <taxon>Longispora</taxon>
    </lineage>
</organism>
<reference evidence="21" key="1">
    <citation type="submission" date="2020-11" db="EMBL/GenBank/DDBJ databases">
        <title>Sequencing the genomes of 1000 actinobacteria strains.</title>
        <authorList>
            <person name="Klenk H.-P."/>
        </authorList>
    </citation>
    <scope>NUCLEOTIDE SEQUENCE</scope>
    <source>
        <strain evidence="21">DSM 45356</strain>
    </source>
</reference>
<evidence type="ECO:0000256" key="16">
    <source>
        <dbReference type="ARBA" id="ARBA00023209"/>
    </source>
</evidence>
<feature type="transmembrane region" description="Helical" evidence="20">
    <location>
        <begin position="265"/>
        <end position="283"/>
    </location>
</feature>
<comment type="subcellular location">
    <subcellularLocation>
        <location evidence="2">Cell membrane</location>
        <topology evidence="2">Multi-pass membrane protein</topology>
    </subcellularLocation>
</comment>
<proteinExistence type="inferred from homology"/>
<dbReference type="EMBL" id="JADOUF010000001">
    <property type="protein sequence ID" value="MBG6138193.1"/>
    <property type="molecule type" value="Genomic_DNA"/>
</dbReference>
<dbReference type="GO" id="GO:0016024">
    <property type="term" value="P:CDP-diacylglycerol biosynthetic process"/>
    <property type="evidence" value="ECO:0007669"/>
    <property type="project" value="UniProtKB-UniPathway"/>
</dbReference>
<protein>
    <recommendedName>
        <fullName evidence="7 18">Phosphatidate cytidylyltransferase</fullName>
        <ecNumber evidence="6 18">2.7.7.41</ecNumber>
    </recommendedName>
</protein>
<feature type="region of interest" description="Disordered" evidence="19">
    <location>
        <begin position="1"/>
        <end position="91"/>
    </location>
</feature>
<dbReference type="PANTHER" id="PTHR46382">
    <property type="entry name" value="PHOSPHATIDATE CYTIDYLYLTRANSFERASE"/>
    <property type="match status" value="1"/>
</dbReference>
<keyword evidence="11 18" id="KW-0812">Transmembrane</keyword>
<dbReference type="Proteomes" id="UP000622552">
    <property type="component" value="Unassembled WGS sequence"/>
</dbReference>
<evidence type="ECO:0000256" key="20">
    <source>
        <dbReference type="SAM" id="Phobius"/>
    </source>
</evidence>
<dbReference type="EC" id="2.7.7.41" evidence="6 18"/>
<dbReference type="RefSeq" id="WP_197004974.1">
    <property type="nucleotide sequence ID" value="NZ_BONS01000017.1"/>
</dbReference>
<evidence type="ECO:0000256" key="1">
    <source>
        <dbReference type="ARBA" id="ARBA00001698"/>
    </source>
</evidence>
<evidence type="ECO:0000256" key="17">
    <source>
        <dbReference type="ARBA" id="ARBA00023264"/>
    </source>
</evidence>
<feature type="transmembrane region" description="Helical" evidence="20">
    <location>
        <begin position="196"/>
        <end position="218"/>
    </location>
</feature>
<evidence type="ECO:0000256" key="11">
    <source>
        <dbReference type="ARBA" id="ARBA00022692"/>
    </source>
</evidence>
<evidence type="ECO:0000256" key="8">
    <source>
        <dbReference type="ARBA" id="ARBA00022475"/>
    </source>
</evidence>
<evidence type="ECO:0000256" key="2">
    <source>
        <dbReference type="ARBA" id="ARBA00004651"/>
    </source>
</evidence>
<comment type="pathway">
    <text evidence="3 18">Phospholipid metabolism; CDP-diacylglycerol biosynthesis; CDP-diacylglycerol from sn-glycerol 3-phosphate: step 3/3.</text>
</comment>
<keyword evidence="16" id="KW-0594">Phospholipid biosynthesis</keyword>
<dbReference type="AlphaFoldDB" id="A0A8J7GTP8"/>
<comment type="caution">
    <text evidence="21">The sequence shown here is derived from an EMBL/GenBank/DDBJ whole genome shotgun (WGS) entry which is preliminary data.</text>
</comment>
<keyword evidence="15 20" id="KW-0472">Membrane</keyword>
<dbReference type="Pfam" id="PF01148">
    <property type="entry name" value="CTP_transf_1"/>
    <property type="match status" value="1"/>
</dbReference>
<feature type="compositionally biased region" description="Pro residues" evidence="19">
    <location>
        <begin position="74"/>
        <end position="89"/>
    </location>
</feature>
<evidence type="ECO:0000256" key="14">
    <source>
        <dbReference type="ARBA" id="ARBA00023098"/>
    </source>
</evidence>
<keyword evidence="17" id="KW-1208">Phospholipid metabolism</keyword>
<accession>A0A8J7GTP8</accession>
<evidence type="ECO:0000313" key="21">
    <source>
        <dbReference type="EMBL" id="MBG6138193.1"/>
    </source>
</evidence>
<keyword evidence="14" id="KW-0443">Lipid metabolism</keyword>
<comment type="similarity">
    <text evidence="5 18">Belongs to the CDS family.</text>
</comment>
<comment type="catalytic activity">
    <reaction evidence="1 18">
        <text>a 1,2-diacyl-sn-glycero-3-phosphate + CTP + H(+) = a CDP-1,2-diacyl-sn-glycerol + diphosphate</text>
        <dbReference type="Rhea" id="RHEA:16229"/>
        <dbReference type="ChEBI" id="CHEBI:15378"/>
        <dbReference type="ChEBI" id="CHEBI:33019"/>
        <dbReference type="ChEBI" id="CHEBI:37563"/>
        <dbReference type="ChEBI" id="CHEBI:58332"/>
        <dbReference type="ChEBI" id="CHEBI:58608"/>
        <dbReference type="EC" id="2.7.7.41"/>
    </reaction>
</comment>
<dbReference type="UniPathway" id="UPA00557">
    <property type="reaction ID" value="UER00614"/>
</dbReference>
<evidence type="ECO:0000256" key="15">
    <source>
        <dbReference type="ARBA" id="ARBA00023136"/>
    </source>
</evidence>
<evidence type="ECO:0000256" key="9">
    <source>
        <dbReference type="ARBA" id="ARBA00022516"/>
    </source>
</evidence>
<feature type="transmembrane region" description="Helical" evidence="20">
    <location>
        <begin position="95"/>
        <end position="114"/>
    </location>
</feature>
<evidence type="ECO:0000256" key="5">
    <source>
        <dbReference type="ARBA" id="ARBA00010185"/>
    </source>
</evidence>
<name>A0A8J7GTP8_9ACTN</name>
<comment type="pathway">
    <text evidence="4">Lipid metabolism.</text>
</comment>
<evidence type="ECO:0000256" key="6">
    <source>
        <dbReference type="ARBA" id="ARBA00012487"/>
    </source>
</evidence>
<feature type="transmembrane region" description="Helical" evidence="20">
    <location>
        <begin position="289"/>
        <end position="309"/>
    </location>
</feature>
<evidence type="ECO:0000256" key="13">
    <source>
        <dbReference type="ARBA" id="ARBA00022989"/>
    </source>
</evidence>
<keyword evidence="9" id="KW-0444">Lipid biosynthesis</keyword>
<dbReference type="GO" id="GO:0005886">
    <property type="term" value="C:plasma membrane"/>
    <property type="evidence" value="ECO:0007669"/>
    <property type="project" value="UniProtKB-SubCell"/>
</dbReference>
<dbReference type="GO" id="GO:0004605">
    <property type="term" value="F:phosphatidate cytidylyltransferase activity"/>
    <property type="evidence" value="ECO:0007669"/>
    <property type="project" value="UniProtKB-EC"/>
</dbReference>
<keyword evidence="10 18" id="KW-0808">Transferase</keyword>
<dbReference type="InterPro" id="IPR000374">
    <property type="entry name" value="PC_trans"/>
</dbReference>
<feature type="transmembrane region" description="Helical" evidence="20">
    <location>
        <begin position="151"/>
        <end position="184"/>
    </location>
</feature>
<feature type="transmembrane region" description="Helical" evidence="20">
    <location>
        <begin position="339"/>
        <end position="357"/>
    </location>
</feature>
<evidence type="ECO:0000256" key="3">
    <source>
        <dbReference type="ARBA" id="ARBA00005119"/>
    </source>
</evidence>
<sequence length="358" mass="37103">MTDFDPFENGGRRARRERADPPADEQPDWLDQAWDSTTPSWAESGPVAHPESDFDPFAPPAPLPPEDHPGVPESEPPAAPVPDAPPAPPKAGRNLPAAIGVGAGLGALVVASLFIRREGALFLLAAAVVIGIWELVRALGDGPERPPLGPLLAGGVLMIGLAWFGDVGALTIGLLLTLLAVMVWRLADGPPAYARSVTSAAMVAVYVPFLASFFVLLLRPEDGALRVLCVVAAVVLSDTGGYIAGVFLGKHPMAPTVSPKKSWEGFGGSVLACAIGGTLMLRFMLDTPWWAGAVFGVALAIGSTVGDLAESLLKRDLGIKDMGTLLPGHGGVMDRLDSLLVAAPLGYMLLSVLAAPTG</sequence>
<keyword evidence="8" id="KW-1003">Cell membrane</keyword>
<gene>
    <name evidence="21" type="ORF">IW245_004387</name>
</gene>
<evidence type="ECO:0000256" key="7">
    <source>
        <dbReference type="ARBA" id="ARBA00019373"/>
    </source>
</evidence>
<evidence type="ECO:0000256" key="10">
    <source>
        <dbReference type="ARBA" id="ARBA00022679"/>
    </source>
</evidence>
<dbReference type="PROSITE" id="PS01315">
    <property type="entry name" value="CDS"/>
    <property type="match status" value="1"/>
</dbReference>
<feature type="transmembrane region" description="Helical" evidence="20">
    <location>
        <begin position="224"/>
        <end position="244"/>
    </location>
</feature>
<evidence type="ECO:0000313" key="22">
    <source>
        <dbReference type="Proteomes" id="UP000622552"/>
    </source>
</evidence>
<evidence type="ECO:0000256" key="4">
    <source>
        <dbReference type="ARBA" id="ARBA00005189"/>
    </source>
</evidence>
<keyword evidence="12 18" id="KW-0548">Nucleotidyltransferase</keyword>
<evidence type="ECO:0000256" key="18">
    <source>
        <dbReference type="RuleBase" id="RU003938"/>
    </source>
</evidence>
<keyword evidence="22" id="KW-1185">Reference proteome</keyword>
<feature type="transmembrane region" description="Helical" evidence="20">
    <location>
        <begin position="121"/>
        <end position="139"/>
    </location>
</feature>
<dbReference type="PANTHER" id="PTHR46382:SF1">
    <property type="entry name" value="PHOSPHATIDATE CYTIDYLYLTRANSFERASE"/>
    <property type="match status" value="1"/>
</dbReference>
<keyword evidence="13 20" id="KW-1133">Transmembrane helix</keyword>
<evidence type="ECO:0000256" key="12">
    <source>
        <dbReference type="ARBA" id="ARBA00022695"/>
    </source>
</evidence>
<evidence type="ECO:0000256" key="19">
    <source>
        <dbReference type="SAM" id="MobiDB-lite"/>
    </source>
</evidence>